<dbReference type="InterPro" id="IPR029000">
    <property type="entry name" value="Cyclophilin-like_dom_sf"/>
</dbReference>
<dbReference type="PANTHER" id="PTHR11071:SF561">
    <property type="entry name" value="PEPTIDYL-PROLYL CIS-TRANS ISOMERASE D-RELATED"/>
    <property type="match status" value="1"/>
</dbReference>
<dbReference type="GO" id="GO:0005737">
    <property type="term" value="C:cytoplasm"/>
    <property type="evidence" value="ECO:0007669"/>
    <property type="project" value="TreeGrafter"/>
</dbReference>
<comment type="caution">
    <text evidence="7">The sequence shown here is derived from an EMBL/GenBank/DDBJ whole genome shotgun (WGS) entry which is preliminary data.</text>
</comment>
<dbReference type="InterPro" id="IPR020892">
    <property type="entry name" value="Cyclophilin-type_PPIase_CS"/>
</dbReference>
<evidence type="ECO:0000256" key="1">
    <source>
        <dbReference type="ARBA" id="ARBA00000971"/>
    </source>
</evidence>
<dbReference type="InterPro" id="IPR002130">
    <property type="entry name" value="Cyclophilin-type_PPIase_dom"/>
</dbReference>
<evidence type="ECO:0000256" key="2">
    <source>
        <dbReference type="ARBA" id="ARBA00007365"/>
    </source>
</evidence>
<keyword evidence="8" id="KW-1185">Reference proteome</keyword>
<dbReference type="PROSITE" id="PS50072">
    <property type="entry name" value="CSA_PPIASE_2"/>
    <property type="match status" value="1"/>
</dbReference>
<dbReference type="FunFam" id="2.40.100.10:FF:000022">
    <property type="entry name" value="Peptidyl-prolyl cis-trans isomerase CYP95"/>
    <property type="match status" value="1"/>
</dbReference>
<dbReference type="OrthoDB" id="407558at2759"/>
<evidence type="ECO:0000256" key="3">
    <source>
        <dbReference type="ARBA" id="ARBA00023110"/>
    </source>
</evidence>
<dbReference type="PRINTS" id="PR00153">
    <property type="entry name" value="CSAPPISMRASE"/>
</dbReference>
<feature type="domain" description="PPIase cyclophilin-type" evidence="6">
    <location>
        <begin position="1"/>
        <end position="157"/>
    </location>
</feature>
<dbReference type="PANTHER" id="PTHR11071">
    <property type="entry name" value="PEPTIDYL-PROLYL CIS-TRANS ISOMERASE"/>
    <property type="match status" value="1"/>
</dbReference>
<evidence type="ECO:0000256" key="4">
    <source>
        <dbReference type="ARBA" id="ARBA00023235"/>
    </source>
</evidence>
<dbReference type="Pfam" id="PF00160">
    <property type="entry name" value="Pro_isomerase"/>
    <property type="match status" value="1"/>
</dbReference>
<proteinExistence type="inferred from homology"/>
<keyword evidence="4 5" id="KW-0413">Isomerase</keyword>
<comment type="function">
    <text evidence="5">PPIases accelerate the folding of proteins. It catalyzes the cis-trans isomerization of proline imidic peptide bonds in oligopeptides.</text>
</comment>
<name>A0A8T2U2Z6_CERRI</name>
<dbReference type="GO" id="GO:0006457">
    <property type="term" value="P:protein folding"/>
    <property type="evidence" value="ECO:0007669"/>
    <property type="project" value="InterPro"/>
</dbReference>
<keyword evidence="3 5" id="KW-0697">Rotamase</keyword>
<dbReference type="AlphaFoldDB" id="A0A8T2U2Z6"/>
<reference evidence="7" key="1">
    <citation type="submission" date="2021-08" db="EMBL/GenBank/DDBJ databases">
        <title>WGS assembly of Ceratopteris richardii.</title>
        <authorList>
            <person name="Marchant D.B."/>
            <person name="Chen G."/>
            <person name="Jenkins J."/>
            <person name="Shu S."/>
            <person name="Leebens-Mack J."/>
            <person name="Grimwood J."/>
            <person name="Schmutz J."/>
            <person name="Soltis P."/>
            <person name="Soltis D."/>
            <person name="Chen Z.-H."/>
        </authorList>
    </citation>
    <scope>NUCLEOTIDE SEQUENCE</scope>
    <source>
        <strain evidence="7">Whitten #5841</strain>
        <tissue evidence="7">Leaf</tissue>
    </source>
</reference>
<dbReference type="GO" id="GO:0016018">
    <property type="term" value="F:cyclosporin A binding"/>
    <property type="evidence" value="ECO:0007669"/>
    <property type="project" value="TreeGrafter"/>
</dbReference>
<accession>A0A8T2U2Z6</accession>
<dbReference type="PROSITE" id="PS00170">
    <property type="entry name" value="CSA_PPIASE_1"/>
    <property type="match status" value="1"/>
</dbReference>
<dbReference type="Gene3D" id="2.40.100.10">
    <property type="entry name" value="Cyclophilin-like"/>
    <property type="match status" value="1"/>
</dbReference>
<gene>
    <name evidence="7" type="ORF">KP509_10G067200</name>
</gene>
<dbReference type="EC" id="5.2.1.8" evidence="5"/>
<evidence type="ECO:0000313" key="8">
    <source>
        <dbReference type="Proteomes" id="UP000825935"/>
    </source>
</evidence>
<protein>
    <recommendedName>
        <fullName evidence="5">Peptidyl-prolyl cis-trans isomerase</fullName>
        <shortName evidence="5">PPIase</shortName>
        <ecNumber evidence="5">5.2.1.8</ecNumber>
    </recommendedName>
</protein>
<dbReference type="SUPFAM" id="SSF50891">
    <property type="entry name" value="Cyclophilin-like"/>
    <property type="match status" value="1"/>
</dbReference>
<evidence type="ECO:0000313" key="7">
    <source>
        <dbReference type="EMBL" id="KAH7427924.1"/>
    </source>
</evidence>
<evidence type="ECO:0000256" key="5">
    <source>
        <dbReference type="RuleBase" id="RU363019"/>
    </source>
</evidence>
<organism evidence="7 8">
    <name type="scientific">Ceratopteris richardii</name>
    <name type="common">Triangle waterfern</name>
    <dbReference type="NCBI Taxonomy" id="49495"/>
    <lineage>
        <taxon>Eukaryota</taxon>
        <taxon>Viridiplantae</taxon>
        <taxon>Streptophyta</taxon>
        <taxon>Embryophyta</taxon>
        <taxon>Tracheophyta</taxon>
        <taxon>Polypodiopsida</taxon>
        <taxon>Polypodiidae</taxon>
        <taxon>Polypodiales</taxon>
        <taxon>Pteridineae</taxon>
        <taxon>Pteridaceae</taxon>
        <taxon>Parkerioideae</taxon>
        <taxon>Ceratopteris</taxon>
    </lineage>
</organism>
<dbReference type="Proteomes" id="UP000825935">
    <property type="component" value="Chromosome 10"/>
</dbReference>
<dbReference type="GO" id="GO:0003755">
    <property type="term" value="F:peptidyl-prolyl cis-trans isomerase activity"/>
    <property type="evidence" value="ECO:0007669"/>
    <property type="project" value="UniProtKB-UniRule"/>
</dbReference>
<sequence length="239" mass="26408">MEGRIVVELYADVVPRTAENVRALCTGEKGIGKETGCPIHYKGVPFHRVIKGFMIQGGDFSARNGTGGESIYGMKFEDENFSLKHERKGMLSMANAGPTTNGSQFFITTTRTSHLDGKHVVFGRVVKEMGVVQNIEHTPTDDKDMPIEEVLISNCSELKEGRMMVSVGSLMMVICIQIGQRILMTNLQISLGGFLSWSPSRVLEMIVSRKVNIRWHCASIGRLGDTSISVGKRKLWTKG</sequence>
<dbReference type="EMBL" id="CM035415">
    <property type="protein sequence ID" value="KAH7427924.1"/>
    <property type="molecule type" value="Genomic_DNA"/>
</dbReference>
<evidence type="ECO:0000259" key="6">
    <source>
        <dbReference type="PROSITE" id="PS50072"/>
    </source>
</evidence>
<comment type="catalytic activity">
    <reaction evidence="1 5">
        <text>[protein]-peptidylproline (omega=180) = [protein]-peptidylproline (omega=0)</text>
        <dbReference type="Rhea" id="RHEA:16237"/>
        <dbReference type="Rhea" id="RHEA-COMP:10747"/>
        <dbReference type="Rhea" id="RHEA-COMP:10748"/>
        <dbReference type="ChEBI" id="CHEBI:83833"/>
        <dbReference type="ChEBI" id="CHEBI:83834"/>
        <dbReference type="EC" id="5.2.1.8"/>
    </reaction>
</comment>
<comment type="similarity">
    <text evidence="2 5">Belongs to the cyclophilin-type PPIase family.</text>
</comment>